<keyword evidence="2" id="KW-1133">Transmembrane helix</keyword>
<keyword evidence="2" id="KW-0812">Transmembrane</keyword>
<gene>
    <name evidence="4" type="ORF">GJ744_009772</name>
</gene>
<comment type="caution">
    <text evidence="4">The sequence shown here is derived from an EMBL/GenBank/DDBJ whole genome shotgun (WGS) entry which is preliminary data.</text>
</comment>
<evidence type="ECO:0000259" key="3">
    <source>
        <dbReference type="Pfam" id="PF06916"/>
    </source>
</evidence>
<sequence length="270" mass="30565">MESMRLLQQRALHQIFQFRPLRTPRVVRHVSSNRLPSINRRHPRTPFSSPCFTKPTRRFYSSQTSGASSSSSSEETLTLSQRMRKLSREYGYAALGVYLGLTALDLPFCYLAVSYLGTERIGRWEHAIMSYVKSIVKWPMGKEGQEKVDEGAEYVRRKVPLEEEEVEGKETTGKRLLEEDRTPVMDDHGIGEAEKANRGDNASFWTKLALAYAIHKSFIFIRVPLTAAITPKVVKTLRSWGWKIGKMPTKKSVAGTTGINTGRTGVKPDK</sequence>
<dbReference type="InterPro" id="IPR045866">
    <property type="entry name" value="FAM210A/B-like"/>
</dbReference>
<keyword evidence="5" id="KW-1185">Reference proteome</keyword>
<feature type="transmembrane region" description="Helical" evidence="2">
    <location>
        <begin position="90"/>
        <end position="113"/>
    </location>
</feature>
<evidence type="ECO:0000313" key="5">
    <source>
        <dbReference type="Proteomes" id="UP000606974"/>
    </source>
</evidence>
<dbReference type="PANTHER" id="PTHR21377">
    <property type="entry name" value="PROTEIN FAM210B, MITOCHONDRIAL"/>
    <property type="match status" value="1"/>
</dbReference>
<dbReference type="InterPro" id="IPR009688">
    <property type="entry name" value="FAM210A/B-like_dom"/>
</dbReference>
<dbReference type="OrthoDB" id="426386at2759"/>
<proteinExistence type="predicted"/>
<dbReference type="Proteomes" id="UP000606974">
    <property type="component" value="Unassembled WGS sequence"/>
</dbReference>
<organism evidence="4 5">
    <name type="scientific">Endocarpon pusillum</name>
    <dbReference type="NCBI Taxonomy" id="364733"/>
    <lineage>
        <taxon>Eukaryota</taxon>
        <taxon>Fungi</taxon>
        <taxon>Dikarya</taxon>
        <taxon>Ascomycota</taxon>
        <taxon>Pezizomycotina</taxon>
        <taxon>Eurotiomycetes</taxon>
        <taxon>Chaetothyriomycetidae</taxon>
        <taxon>Verrucariales</taxon>
        <taxon>Verrucariaceae</taxon>
        <taxon>Endocarpon</taxon>
    </lineage>
</organism>
<dbReference type="PANTHER" id="PTHR21377:SF0">
    <property type="entry name" value="PROTEIN FAM210B, MITOCHONDRIAL"/>
    <property type="match status" value="1"/>
</dbReference>
<reference evidence="4" key="1">
    <citation type="submission" date="2020-02" db="EMBL/GenBank/DDBJ databases">
        <authorList>
            <person name="Palmer J.M."/>
        </authorList>
    </citation>
    <scope>NUCLEOTIDE SEQUENCE</scope>
    <source>
        <strain evidence="4">EPUS1.4</strain>
        <tissue evidence="4">Thallus</tissue>
    </source>
</reference>
<name>A0A8H7AUP1_9EURO</name>
<evidence type="ECO:0000313" key="4">
    <source>
        <dbReference type="EMBL" id="KAF7513351.1"/>
    </source>
</evidence>
<feature type="compositionally biased region" description="Polar residues" evidence="1">
    <location>
        <begin position="254"/>
        <end position="263"/>
    </location>
</feature>
<dbReference type="EMBL" id="JAACFV010000006">
    <property type="protein sequence ID" value="KAF7513351.1"/>
    <property type="molecule type" value="Genomic_DNA"/>
</dbReference>
<feature type="region of interest" description="Disordered" evidence="1">
    <location>
        <begin position="251"/>
        <end position="270"/>
    </location>
</feature>
<accession>A0A8H7AUP1</accession>
<feature type="compositionally biased region" description="Low complexity" evidence="1">
    <location>
        <begin position="61"/>
        <end position="76"/>
    </location>
</feature>
<evidence type="ECO:0000256" key="1">
    <source>
        <dbReference type="SAM" id="MobiDB-lite"/>
    </source>
</evidence>
<feature type="domain" description="DUF1279" evidence="3">
    <location>
        <begin position="81"/>
        <end position="231"/>
    </location>
</feature>
<dbReference type="Pfam" id="PF06916">
    <property type="entry name" value="FAM210A-B_dom"/>
    <property type="match status" value="1"/>
</dbReference>
<keyword evidence="2" id="KW-0472">Membrane</keyword>
<dbReference type="GO" id="GO:0005739">
    <property type="term" value="C:mitochondrion"/>
    <property type="evidence" value="ECO:0007669"/>
    <property type="project" value="TreeGrafter"/>
</dbReference>
<feature type="region of interest" description="Disordered" evidence="1">
    <location>
        <begin position="32"/>
        <end position="76"/>
    </location>
</feature>
<protein>
    <recommendedName>
        <fullName evidence="3">DUF1279 domain-containing protein</fullName>
    </recommendedName>
</protein>
<evidence type="ECO:0000256" key="2">
    <source>
        <dbReference type="SAM" id="Phobius"/>
    </source>
</evidence>
<dbReference type="AlphaFoldDB" id="A0A8H7AUP1"/>